<evidence type="ECO:0000259" key="6">
    <source>
        <dbReference type="PROSITE" id="PS50115"/>
    </source>
</evidence>
<proteinExistence type="predicted"/>
<evidence type="ECO:0000313" key="8">
    <source>
        <dbReference type="Proteomes" id="UP001516464"/>
    </source>
</evidence>
<keyword evidence="3 5" id="KW-0863">Zinc-finger</keyword>
<accession>A0ABQ7I1X4</accession>
<dbReference type="SMART" id="SM00105">
    <property type="entry name" value="ArfGap"/>
    <property type="match status" value="1"/>
</dbReference>
<dbReference type="PANTHER" id="PTHR46395">
    <property type="entry name" value="ADP-RIBOSYLATION FACTOR GTPASE-ACTIVATING PROTEIN 1"/>
    <property type="match status" value="1"/>
</dbReference>
<dbReference type="PRINTS" id="PR00405">
    <property type="entry name" value="REVINTRACTNG"/>
</dbReference>
<reference evidence="7 8" key="1">
    <citation type="submission" date="2019-01" db="EMBL/GenBank/DDBJ databases">
        <title>Genomes sequencing and comparative genomics of infectious freshwater microsporidia, Cucumispora dikerogammari and Thelohania contejeani.</title>
        <authorList>
            <person name="Cormier A."/>
            <person name="Giraud I."/>
            <person name="Wattier R."/>
            <person name="Teixeira M."/>
            <person name="Grandjean F."/>
            <person name="Rigaud T."/>
            <person name="Cordaux R."/>
        </authorList>
    </citation>
    <scope>NUCLEOTIDE SEQUENCE [LARGE SCALE GENOMIC DNA]</scope>
    <source>
        <strain evidence="7">T1</strain>
        <tissue evidence="7">Spores</tissue>
    </source>
</reference>
<evidence type="ECO:0000256" key="3">
    <source>
        <dbReference type="ARBA" id="ARBA00022771"/>
    </source>
</evidence>
<dbReference type="Proteomes" id="UP001516464">
    <property type="component" value="Unassembled WGS sequence"/>
</dbReference>
<dbReference type="InterPro" id="IPR001164">
    <property type="entry name" value="ArfGAP_dom"/>
</dbReference>
<keyword evidence="4" id="KW-0862">Zinc</keyword>
<evidence type="ECO:0000256" key="5">
    <source>
        <dbReference type="PROSITE-ProRule" id="PRU00288"/>
    </source>
</evidence>
<sequence>MTKKFNKEIKKLAKSNQTCMDCGCVSPQWASITFGIFICLECASTHRALGVTVSMVRSVNMDQWDEVGYLKMENGGNEKFTHFLEKQKLKELPIKERYKHELVREYGKELEKIVNKKKTMTEEIPLKNAETRVTNGSMVTSRVTPVVPTRVSGYNLRNHQSDDLKAKINNTLANIGEYAVAGAVIIKNHTILLGDKINQSFVIPAGAIIREKGGIIKNMWKKEEIVEPEIEIKESNIETTHKDQWSKWD</sequence>
<evidence type="ECO:0000256" key="1">
    <source>
        <dbReference type="ARBA" id="ARBA00022468"/>
    </source>
</evidence>
<name>A0ABQ7I1X4_9MICR</name>
<dbReference type="PROSITE" id="PS50115">
    <property type="entry name" value="ARFGAP"/>
    <property type="match status" value="1"/>
</dbReference>
<dbReference type="SUPFAM" id="SSF57863">
    <property type="entry name" value="ArfGap/RecO-like zinc finger"/>
    <property type="match status" value="1"/>
</dbReference>
<evidence type="ECO:0000256" key="2">
    <source>
        <dbReference type="ARBA" id="ARBA00022723"/>
    </source>
</evidence>
<evidence type="ECO:0000256" key="4">
    <source>
        <dbReference type="ARBA" id="ARBA00022833"/>
    </source>
</evidence>
<comment type="caution">
    <text evidence="7">The sequence shown here is derived from an EMBL/GenBank/DDBJ whole genome shotgun (WGS) entry which is preliminary data.</text>
</comment>
<gene>
    <name evidence="7" type="primary">GCS1</name>
    <name evidence="7" type="ORF">TCON_0326</name>
</gene>
<dbReference type="EMBL" id="SBIQ01000012">
    <property type="protein sequence ID" value="KAF7684461.1"/>
    <property type="molecule type" value="Genomic_DNA"/>
</dbReference>
<dbReference type="Pfam" id="PF01412">
    <property type="entry name" value="ArfGap"/>
    <property type="match status" value="1"/>
</dbReference>
<organism evidence="7 8">
    <name type="scientific">Astathelohania contejeani</name>
    <dbReference type="NCBI Taxonomy" id="164912"/>
    <lineage>
        <taxon>Eukaryota</taxon>
        <taxon>Fungi</taxon>
        <taxon>Fungi incertae sedis</taxon>
        <taxon>Microsporidia</taxon>
        <taxon>Astathelohaniidae</taxon>
        <taxon>Astathelohania</taxon>
    </lineage>
</organism>
<dbReference type="PANTHER" id="PTHR46395:SF1">
    <property type="entry name" value="ADP-RIBOSYLATION FACTOR GTPASE-ACTIVATING PROTEIN 1"/>
    <property type="match status" value="1"/>
</dbReference>
<evidence type="ECO:0000313" key="7">
    <source>
        <dbReference type="EMBL" id="KAF7684461.1"/>
    </source>
</evidence>
<dbReference type="InterPro" id="IPR037278">
    <property type="entry name" value="ARFGAP/RecO"/>
</dbReference>
<protein>
    <submittedName>
        <fullName evidence="7">ADP-ribosylation factor GTPase-activating protein GCS1</fullName>
    </submittedName>
</protein>
<keyword evidence="1" id="KW-0343">GTPase activation</keyword>
<dbReference type="InterPro" id="IPR038508">
    <property type="entry name" value="ArfGAP_dom_sf"/>
</dbReference>
<dbReference type="Gene3D" id="1.10.220.150">
    <property type="entry name" value="Arf GTPase activating protein"/>
    <property type="match status" value="1"/>
</dbReference>
<keyword evidence="2" id="KW-0479">Metal-binding</keyword>
<keyword evidence="8" id="KW-1185">Reference proteome</keyword>
<feature type="domain" description="Arf-GAP" evidence="6">
    <location>
        <begin position="3"/>
        <end position="121"/>
    </location>
</feature>